<dbReference type="AlphaFoldDB" id="A0A5C1AR64"/>
<protein>
    <submittedName>
        <fullName evidence="2">Carboxymuconolactone decarboxylase family protein</fullName>
    </submittedName>
</protein>
<reference evidence="3" key="1">
    <citation type="submission" date="2019-08" db="EMBL/GenBank/DDBJ databases">
        <title>Limnoglobus roseus gen. nov., sp. nov., a novel freshwater planctomycete with a giant genome from the family Gemmataceae.</title>
        <authorList>
            <person name="Kulichevskaya I.S."/>
            <person name="Naumoff D.G."/>
            <person name="Miroshnikov K."/>
            <person name="Ivanova A."/>
            <person name="Philippov D.A."/>
            <person name="Hakobyan A."/>
            <person name="Rijpstra I.C."/>
            <person name="Sinninghe Damste J.S."/>
            <person name="Liesack W."/>
            <person name="Dedysh S.N."/>
        </authorList>
    </citation>
    <scope>NUCLEOTIDE SEQUENCE [LARGE SCALE GENOMIC DNA]</scope>
    <source>
        <strain evidence="3">PX52</strain>
    </source>
</reference>
<evidence type="ECO:0000313" key="3">
    <source>
        <dbReference type="Proteomes" id="UP000324974"/>
    </source>
</evidence>
<dbReference type="Gene3D" id="1.20.1290.10">
    <property type="entry name" value="AhpD-like"/>
    <property type="match status" value="1"/>
</dbReference>
<dbReference type="Pfam" id="PF02627">
    <property type="entry name" value="CMD"/>
    <property type="match status" value="1"/>
</dbReference>
<name>A0A5C1AR64_9BACT</name>
<dbReference type="NCBIfam" id="TIGR00778">
    <property type="entry name" value="ahpD_dom"/>
    <property type="match status" value="1"/>
</dbReference>
<evidence type="ECO:0000313" key="2">
    <source>
        <dbReference type="EMBL" id="QEL20232.1"/>
    </source>
</evidence>
<accession>A0A5C1AR64</accession>
<dbReference type="RefSeq" id="WP_149114550.1">
    <property type="nucleotide sequence ID" value="NZ_CP042425.1"/>
</dbReference>
<dbReference type="OrthoDB" id="9801997at2"/>
<dbReference type="PANTHER" id="PTHR34846">
    <property type="entry name" value="4-CARBOXYMUCONOLACTONE DECARBOXYLASE FAMILY PROTEIN (AFU_ORTHOLOGUE AFUA_6G11590)"/>
    <property type="match status" value="1"/>
</dbReference>
<keyword evidence="3" id="KW-1185">Reference proteome</keyword>
<dbReference type="InterPro" id="IPR029032">
    <property type="entry name" value="AhpD-like"/>
</dbReference>
<sequence length="165" mass="18259">MDARLNYAKLAAEPIKAMYALGAYLAKCGLEHPLLELVKIRASQINGCAYCLDMHTQDARAAGETEQRIYALSAWRETPFFTDRERAALAWTEAVTNIGGGVSDELYRDALRQFSEKELTDLTWAVVTINGWNRLAISFRAVPGTYKPHLKAQLEAHLTGTAGAN</sequence>
<dbReference type="KEGG" id="lrs:PX52LOC_07324"/>
<organism evidence="2 3">
    <name type="scientific">Limnoglobus roseus</name>
    <dbReference type="NCBI Taxonomy" id="2598579"/>
    <lineage>
        <taxon>Bacteria</taxon>
        <taxon>Pseudomonadati</taxon>
        <taxon>Planctomycetota</taxon>
        <taxon>Planctomycetia</taxon>
        <taxon>Gemmatales</taxon>
        <taxon>Gemmataceae</taxon>
        <taxon>Limnoglobus</taxon>
    </lineage>
</organism>
<feature type="domain" description="Carboxymuconolactone decarboxylase-like" evidence="1">
    <location>
        <begin position="17"/>
        <end position="94"/>
    </location>
</feature>
<dbReference type="EMBL" id="CP042425">
    <property type="protein sequence ID" value="QEL20232.1"/>
    <property type="molecule type" value="Genomic_DNA"/>
</dbReference>
<gene>
    <name evidence="2" type="ORF">PX52LOC_07324</name>
</gene>
<dbReference type="InterPro" id="IPR004675">
    <property type="entry name" value="AhpD_core"/>
</dbReference>
<dbReference type="InterPro" id="IPR003779">
    <property type="entry name" value="CMD-like"/>
</dbReference>
<dbReference type="PANTHER" id="PTHR34846:SF10">
    <property type="entry name" value="CYTOPLASMIC PROTEIN"/>
    <property type="match status" value="1"/>
</dbReference>
<proteinExistence type="predicted"/>
<dbReference type="Proteomes" id="UP000324974">
    <property type="component" value="Chromosome"/>
</dbReference>
<evidence type="ECO:0000259" key="1">
    <source>
        <dbReference type="Pfam" id="PF02627"/>
    </source>
</evidence>
<dbReference type="SUPFAM" id="SSF69118">
    <property type="entry name" value="AhpD-like"/>
    <property type="match status" value="1"/>
</dbReference>
<dbReference type="GO" id="GO:0051920">
    <property type="term" value="F:peroxiredoxin activity"/>
    <property type="evidence" value="ECO:0007669"/>
    <property type="project" value="InterPro"/>
</dbReference>